<accession>A0A917CI86</accession>
<comment type="caution">
    <text evidence="1">The sequence shown here is derived from an EMBL/GenBank/DDBJ whole genome shotgun (WGS) entry which is preliminary data.</text>
</comment>
<organism evidence="1 2">
    <name type="scientific">Arenimonas maotaiensis</name>
    <dbReference type="NCBI Taxonomy" id="1446479"/>
    <lineage>
        <taxon>Bacteria</taxon>
        <taxon>Pseudomonadati</taxon>
        <taxon>Pseudomonadota</taxon>
        <taxon>Gammaproteobacteria</taxon>
        <taxon>Lysobacterales</taxon>
        <taxon>Lysobacteraceae</taxon>
        <taxon>Arenimonas</taxon>
    </lineage>
</organism>
<sequence length="168" mass="18299">MNPALFDATVPVFIRGLKALDACLDKAQAHADALKCDVSNILGARLAPDMFPLGRQIQIACDFAKGVSARLADVDMPSFEDTETTLAEYKARIAKTIDFLASIPAEKFAGAEAREIVILRGDTKREYTGLNYAHHAGLPNFYFHVTTAYNILRHNGVAIGKKDFIGSV</sequence>
<dbReference type="Proteomes" id="UP000632858">
    <property type="component" value="Unassembled WGS sequence"/>
</dbReference>
<keyword evidence="2" id="KW-1185">Reference proteome</keyword>
<proteinExistence type="predicted"/>
<dbReference type="Gene3D" id="1.20.120.450">
    <property type="entry name" value="dinb family like domain"/>
    <property type="match status" value="1"/>
</dbReference>
<dbReference type="InterPro" id="IPR034660">
    <property type="entry name" value="DinB/YfiT-like"/>
</dbReference>
<evidence type="ECO:0008006" key="3">
    <source>
        <dbReference type="Google" id="ProtNLM"/>
    </source>
</evidence>
<dbReference type="PANTHER" id="PTHR36922">
    <property type="entry name" value="BLL2446 PROTEIN"/>
    <property type="match status" value="1"/>
</dbReference>
<reference evidence="1" key="1">
    <citation type="journal article" date="2014" name="Int. J. Syst. Evol. Microbiol.">
        <title>Complete genome sequence of Corynebacterium casei LMG S-19264T (=DSM 44701T), isolated from a smear-ripened cheese.</title>
        <authorList>
            <consortium name="US DOE Joint Genome Institute (JGI-PGF)"/>
            <person name="Walter F."/>
            <person name="Albersmeier A."/>
            <person name="Kalinowski J."/>
            <person name="Ruckert C."/>
        </authorList>
    </citation>
    <scope>NUCLEOTIDE SEQUENCE</scope>
    <source>
        <strain evidence="1">CGMCC 1.12726</strain>
    </source>
</reference>
<evidence type="ECO:0000313" key="1">
    <source>
        <dbReference type="EMBL" id="GGF89816.1"/>
    </source>
</evidence>
<dbReference type="InterPro" id="IPR018531">
    <property type="entry name" value="DUF1993"/>
</dbReference>
<dbReference type="PANTHER" id="PTHR36922:SF1">
    <property type="entry name" value="DUF1993 DOMAIN-CONTAINING PROTEIN"/>
    <property type="match status" value="1"/>
</dbReference>
<dbReference type="RefSeq" id="WP_188448345.1">
    <property type="nucleotide sequence ID" value="NZ_BMFO01000002.1"/>
</dbReference>
<gene>
    <name evidence="1" type="ORF">GCM10010960_09520</name>
</gene>
<reference evidence="1" key="2">
    <citation type="submission" date="2020-09" db="EMBL/GenBank/DDBJ databases">
        <authorList>
            <person name="Sun Q."/>
            <person name="Zhou Y."/>
        </authorList>
    </citation>
    <scope>NUCLEOTIDE SEQUENCE</scope>
    <source>
        <strain evidence="1">CGMCC 1.12726</strain>
    </source>
</reference>
<evidence type="ECO:0000313" key="2">
    <source>
        <dbReference type="Proteomes" id="UP000632858"/>
    </source>
</evidence>
<dbReference type="AlphaFoldDB" id="A0A917CI86"/>
<protein>
    <recommendedName>
        <fullName evidence="3">DUF1993 domain-containing protein</fullName>
    </recommendedName>
</protein>
<dbReference type="EMBL" id="BMFO01000002">
    <property type="protein sequence ID" value="GGF89816.1"/>
    <property type="molecule type" value="Genomic_DNA"/>
</dbReference>
<name>A0A917CI86_9GAMM</name>
<dbReference type="Pfam" id="PF09351">
    <property type="entry name" value="DUF1993"/>
    <property type="match status" value="1"/>
</dbReference>
<dbReference type="SUPFAM" id="SSF109854">
    <property type="entry name" value="DinB/YfiT-like putative metalloenzymes"/>
    <property type="match status" value="1"/>
</dbReference>